<feature type="chain" id="PRO_5045704390" description="Lipoprotein" evidence="1">
    <location>
        <begin position="30"/>
        <end position="231"/>
    </location>
</feature>
<evidence type="ECO:0008006" key="4">
    <source>
        <dbReference type="Google" id="ProtNLM"/>
    </source>
</evidence>
<dbReference type="EMBL" id="APOI01000030">
    <property type="protein sequence ID" value="ENU21639.1"/>
    <property type="molecule type" value="Genomic_DNA"/>
</dbReference>
<comment type="caution">
    <text evidence="2">The sequence shown here is derived from an EMBL/GenBank/DDBJ whole genome shotgun (WGS) entry which is preliminary data.</text>
</comment>
<evidence type="ECO:0000256" key="1">
    <source>
        <dbReference type="SAM" id="SignalP"/>
    </source>
</evidence>
<evidence type="ECO:0000313" key="2">
    <source>
        <dbReference type="EMBL" id="ENU21639.1"/>
    </source>
</evidence>
<keyword evidence="3" id="KW-1185">Reference proteome</keyword>
<evidence type="ECO:0000313" key="3">
    <source>
        <dbReference type="Proteomes" id="UP000013034"/>
    </source>
</evidence>
<organism evidence="2 3">
    <name type="scientific">Acinetobacter proteolyticus</name>
    <dbReference type="NCBI Taxonomy" id="1776741"/>
    <lineage>
        <taxon>Bacteria</taxon>
        <taxon>Pseudomonadati</taxon>
        <taxon>Pseudomonadota</taxon>
        <taxon>Gammaproteobacteria</taxon>
        <taxon>Moraxellales</taxon>
        <taxon>Moraxellaceae</taxon>
        <taxon>Acinetobacter</taxon>
    </lineage>
</organism>
<dbReference type="RefSeq" id="WP_004657090.1">
    <property type="nucleotide sequence ID" value="NZ_KB849179.1"/>
</dbReference>
<name>A0ABN0J966_9GAMM</name>
<sequence>MKVFNHIKMYLAILVLTPIFACSSSSSVAKEINKIEENVKSVKSSASLNSFMNFNDTFYSFKICNITGKCQLNKARSNKDQYFFESFAPPNDEFYLKKNKEGYVLYYKNIYNEDVLMGWANSHILSENDENLILGINKVFLTMGGVDFLLMGDNSNQVQSRNYKKGIYFLNDNYDKNPYYQKQEIKFTKKKDGTIFLDCKAYMKNEMVKKQFSGIFYNECSDESKIYFKKI</sequence>
<dbReference type="Proteomes" id="UP000013034">
    <property type="component" value="Unassembled WGS sequence"/>
</dbReference>
<reference evidence="2 3" key="1">
    <citation type="submission" date="2013-02" db="EMBL/GenBank/DDBJ databases">
        <title>The Genome Sequence of Acinetobacter sp. NIPH 809.</title>
        <authorList>
            <consortium name="The Broad Institute Genome Sequencing Platform"/>
            <consortium name="The Broad Institute Genome Sequencing Center for Infectious Disease"/>
            <person name="Cerqueira G."/>
            <person name="Feldgarden M."/>
            <person name="Courvalin P."/>
            <person name="Perichon B."/>
            <person name="Grillot-Courvalin C."/>
            <person name="Clermont D."/>
            <person name="Rocha E."/>
            <person name="Yoon E.-J."/>
            <person name="Nemec A."/>
            <person name="Walker B."/>
            <person name="Young S.K."/>
            <person name="Zeng Q."/>
            <person name="Gargeya S."/>
            <person name="Fitzgerald M."/>
            <person name="Haas B."/>
            <person name="Abouelleil A."/>
            <person name="Alvarado L."/>
            <person name="Arachchi H.M."/>
            <person name="Berlin A.M."/>
            <person name="Chapman S.B."/>
            <person name="Dewar J."/>
            <person name="Goldberg J."/>
            <person name="Griggs A."/>
            <person name="Gujja S."/>
            <person name="Hansen M."/>
            <person name="Howarth C."/>
            <person name="Imamovic A."/>
            <person name="Larimer J."/>
            <person name="McCowan C."/>
            <person name="Murphy C."/>
            <person name="Neiman D."/>
            <person name="Pearson M."/>
            <person name="Priest M."/>
            <person name="Roberts A."/>
            <person name="Saif S."/>
            <person name="Shea T."/>
            <person name="Sisk P."/>
            <person name="Sykes S."/>
            <person name="Wortman J."/>
            <person name="Nusbaum C."/>
            <person name="Birren B."/>
        </authorList>
    </citation>
    <scope>NUCLEOTIDE SEQUENCE [LARGE SCALE GENOMIC DNA]</scope>
    <source>
        <strain evidence="2 3">NIPH 809</strain>
    </source>
</reference>
<feature type="signal peptide" evidence="1">
    <location>
        <begin position="1"/>
        <end position="29"/>
    </location>
</feature>
<keyword evidence="1" id="KW-0732">Signal</keyword>
<proteinExistence type="predicted"/>
<gene>
    <name evidence="2" type="ORF">F993_03560</name>
</gene>
<protein>
    <recommendedName>
        <fullName evidence="4">Lipoprotein</fullName>
    </recommendedName>
</protein>
<accession>A0ABN0J966</accession>